<gene>
    <name evidence="2" type="ORF">AM1BK_01460</name>
</gene>
<dbReference type="RefSeq" id="WP_191268717.1">
    <property type="nucleotide sequence ID" value="NZ_BNDS01000001.1"/>
</dbReference>
<evidence type="ECO:0000313" key="3">
    <source>
        <dbReference type="Proteomes" id="UP000637074"/>
    </source>
</evidence>
<evidence type="ECO:0000313" key="2">
    <source>
        <dbReference type="EMBL" id="GHH96603.1"/>
    </source>
</evidence>
<dbReference type="EMBL" id="BNDS01000001">
    <property type="protein sequence ID" value="GHH96603.1"/>
    <property type="molecule type" value="Genomic_DNA"/>
</dbReference>
<feature type="compositionally biased region" description="Polar residues" evidence="1">
    <location>
        <begin position="8"/>
        <end position="17"/>
    </location>
</feature>
<feature type="region of interest" description="Disordered" evidence="1">
    <location>
        <begin position="1"/>
        <end position="25"/>
    </location>
</feature>
<keyword evidence="3" id="KW-1185">Reference proteome</keyword>
<reference evidence="2 3" key="1">
    <citation type="journal article" date="2022" name="Int. J. Syst. Evol. Microbiol.">
        <title>Neobacillus kokaensis sp. nov., isolated from soil.</title>
        <authorList>
            <person name="Yuki K."/>
            <person name="Matsubara H."/>
            <person name="Yamaguchi S."/>
        </authorList>
    </citation>
    <scope>NUCLEOTIDE SEQUENCE [LARGE SCALE GENOMIC DNA]</scope>
    <source>
        <strain evidence="2 3">LOB 377</strain>
    </source>
</reference>
<comment type="caution">
    <text evidence="2">The sequence shown here is derived from an EMBL/GenBank/DDBJ whole genome shotgun (WGS) entry which is preliminary data.</text>
</comment>
<name>A0ABQ3MZB8_9BACI</name>
<sequence length="47" mass="5308">MNEKQRLEGQQVNTANSSDKKSAKDGLVTSFPFSPCYAWLQATFRKV</sequence>
<protein>
    <submittedName>
        <fullName evidence="2">Uncharacterized protein</fullName>
    </submittedName>
</protein>
<accession>A0ABQ3MZB8</accession>
<organism evidence="2 3">
    <name type="scientific">Neobacillus kokaensis</name>
    <dbReference type="NCBI Taxonomy" id="2759023"/>
    <lineage>
        <taxon>Bacteria</taxon>
        <taxon>Bacillati</taxon>
        <taxon>Bacillota</taxon>
        <taxon>Bacilli</taxon>
        <taxon>Bacillales</taxon>
        <taxon>Bacillaceae</taxon>
        <taxon>Neobacillus</taxon>
    </lineage>
</organism>
<proteinExistence type="predicted"/>
<evidence type="ECO:0000256" key="1">
    <source>
        <dbReference type="SAM" id="MobiDB-lite"/>
    </source>
</evidence>
<dbReference type="Proteomes" id="UP000637074">
    <property type="component" value="Unassembled WGS sequence"/>
</dbReference>